<dbReference type="EMBL" id="MN740267">
    <property type="protein sequence ID" value="QHT96746.1"/>
    <property type="molecule type" value="Genomic_DNA"/>
</dbReference>
<sequence length="45" mass="4901">MSEEANVGEVVIGETITQTTDVGKMAPLVVIADFWLPPLELKRCV</sequence>
<evidence type="ECO:0000313" key="1">
    <source>
        <dbReference type="EMBL" id="QHT96746.1"/>
    </source>
</evidence>
<accession>A0A6C0IWF6</accession>
<dbReference type="AlphaFoldDB" id="A0A6C0IWF6"/>
<reference evidence="1" key="1">
    <citation type="journal article" date="2020" name="Nature">
        <title>Giant virus diversity and host interactions through global metagenomics.</title>
        <authorList>
            <person name="Schulz F."/>
            <person name="Roux S."/>
            <person name="Paez-Espino D."/>
            <person name="Jungbluth S."/>
            <person name="Walsh D.A."/>
            <person name="Denef V.J."/>
            <person name="McMahon K.D."/>
            <person name="Konstantinidis K.T."/>
            <person name="Eloe-Fadrosh E.A."/>
            <person name="Kyrpides N.C."/>
            <person name="Woyke T."/>
        </authorList>
    </citation>
    <scope>NUCLEOTIDE SEQUENCE</scope>
    <source>
        <strain evidence="1">GVMAG-M-3300024336-7</strain>
    </source>
</reference>
<proteinExistence type="predicted"/>
<name>A0A6C0IWF6_9ZZZZ</name>
<organism evidence="1">
    <name type="scientific">viral metagenome</name>
    <dbReference type="NCBI Taxonomy" id="1070528"/>
    <lineage>
        <taxon>unclassified sequences</taxon>
        <taxon>metagenomes</taxon>
        <taxon>organismal metagenomes</taxon>
    </lineage>
</organism>
<protein>
    <submittedName>
        <fullName evidence="1">Uncharacterized protein</fullName>
    </submittedName>
</protein>